<dbReference type="GO" id="GO:0003857">
    <property type="term" value="F:(3S)-3-hydroxyacyl-CoA dehydrogenase (NAD+) activity"/>
    <property type="evidence" value="ECO:0007669"/>
    <property type="project" value="UniProtKB-EC"/>
</dbReference>
<dbReference type="PROSITE" id="PS00166">
    <property type="entry name" value="ENOYL_COA_HYDRATASE"/>
    <property type="match status" value="1"/>
</dbReference>
<keyword evidence="10" id="KW-0576">Peroxisome</keyword>
<dbReference type="Pfam" id="PF00725">
    <property type="entry name" value="3HCDH"/>
    <property type="match status" value="2"/>
</dbReference>
<dbReference type="SUPFAM" id="SSF48179">
    <property type="entry name" value="6-phosphogluconate dehydrogenase C-terminal domain-like"/>
    <property type="match status" value="2"/>
</dbReference>
<dbReference type="InterPro" id="IPR006108">
    <property type="entry name" value="3HC_DH_C"/>
</dbReference>
<evidence type="ECO:0008006" key="20">
    <source>
        <dbReference type="Google" id="ProtNLM"/>
    </source>
</evidence>
<keyword evidence="13" id="KW-0511">Multifunctional enzyme</keyword>
<evidence type="ECO:0000256" key="11">
    <source>
        <dbReference type="ARBA" id="ARBA00023235"/>
    </source>
</evidence>
<evidence type="ECO:0000256" key="8">
    <source>
        <dbReference type="ARBA" id="ARBA00023027"/>
    </source>
</evidence>
<dbReference type="GO" id="GO:0016853">
    <property type="term" value="F:isomerase activity"/>
    <property type="evidence" value="ECO:0007669"/>
    <property type="project" value="UniProtKB-KW"/>
</dbReference>
<dbReference type="PANTHER" id="PTHR23309:SF49">
    <property type="entry name" value="PEROXISOMAL BIFUNCTIONAL ENZYME"/>
    <property type="match status" value="1"/>
</dbReference>
<reference evidence="18 19" key="1">
    <citation type="submission" date="2019-06" db="EMBL/GenBank/DDBJ databases">
        <title>Enrichment of Autotrophic Halophilic Microorganisms from Red Sea Brine Pool Using Microbial Electrosynthesis System.</title>
        <authorList>
            <person name="Alqahtani M.F."/>
            <person name="Bajracharya S."/>
            <person name="Katuri K.P."/>
            <person name="Ali M."/>
            <person name="Saikaly P.E."/>
        </authorList>
    </citation>
    <scope>NUCLEOTIDE SEQUENCE [LARGE SCALE GENOMIC DNA]</scope>
    <source>
        <strain evidence="18">MES6</strain>
    </source>
</reference>
<comment type="similarity">
    <text evidence="15">Belongs to the enoyl-CoA hydratase/isomerase family.</text>
</comment>
<comment type="similarity">
    <text evidence="3">In the N-terminal section; belongs to the enoyl-CoA hydratase/isomerase family.</text>
</comment>
<evidence type="ECO:0000313" key="19">
    <source>
        <dbReference type="Proteomes" id="UP000483078"/>
    </source>
</evidence>
<keyword evidence="11" id="KW-0413">Isomerase</keyword>
<evidence type="ECO:0000256" key="13">
    <source>
        <dbReference type="ARBA" id="ARBA00023268"/>
    </source>
</evidence>
<evidence type="ECO:0000256" key="9">
    <source>
        <dbReference type="ARBA" id="ARBA00023098"/>
    </source>
</evidence>
<comment type="pathway">
    <text evidence="2">Lipid metabolism; fatty acid beta-oxidation.</text>
</comment>
<dbReference type="Gene3D" id="3.90.226.10">
    <property type="entry name" value="2-enoyl-CoA Hydratase, Chain A, domain 1"/>
    <property type="match status" value="1"/>
</dbReference>
<evidence type="ECO:0000256" key="10">
    <source>
        <dbReference type="ARBA" id="ARBA00023140"/>
    </source>
</evidence>
<evidence type="ECO:0000256" key="7">
    <source>
        <dbReference type="ARBA" id="ARBA00023002"/>
    </source>
</evidence>
<dbReference type="SUPFAM" id="SSF52096">
    <property type="entry name" value="ClpP/crotonase"/>
    <property type="match status" value="1"/>
</dbReference>
<feature type="domain" description="3-hydroxyacyl-CoA dehydrogenase C-terminal" evidence="16">
    <location>
        <begin position="493"/>
        <end position="579"/>
    </location>
</feature>
<dbReference type="Gene3D" id="1.10.1040.50">
    <property type="match status" value="1"/>
</dbReference>
<dbReference type="Gene3D" id="3.40.50.720">
    <property type="entry name" value="NAD(P)-binding Rossmann-like Domain"/>
    <property type="match status" value="1"/>
</dbReference>
<dbReference type="InterPro" id="IPR001753">
    <property type="entry name" value="Enoyl-CoA_hydra/iso"/>
</dbReference>
<dbReference type="InterPro" id="IPR006176">
    <property type="entry name" value="3-OHacyl-CoA_DH_NAD-bd"/>
</dbReference>
<evidence type="ECO:0000256" key="14">
    <source>
        <dbReference type="ARBA" id="ARBA00049556"/>
    </source>
</evidence>
<dbReference type="CDD" id="cd06558">
    <property type="entry name" value="crotonase-like"/>
    <property type="match status" value="1"/>
</dbReference>
<proteinExistence type="inferred from homology"/>
<evidence type="ECO:0000256" key="1">
    <source>
        <dbReference type="ARBA" id="ARBA00004275"/>
    </source>
</evidence>
<evidence type="ECO:0000256" key="6">
    <source>
        <dbReference type="ARBA" id="ARBA00022963"/>
    </source>
</evidence>
<dbReference type="SUPFAM" id="SSF51735">
    <property type="entry name" value="NAD(P)-binding Rossmann-fold domains"/>
    <property type="match status" value="1"/>
</dbReference>
<name>A0A7C9HAK0_9RHOB</name>
<evidence type="ECO:0000256" key="12">
    <source>
        <dbReference type="ARBA" id="ARBA00023239"/>
    </source>
</evidence>
<evidence type="ECO:0000256" key="5">
    <source>
        <dbReference type="ARBA" id="ARBA00022832"/>
    </source>
</evidence>
<keyword evidence="6" id="KW-0442">Lipid degradation</keyword>
<gene>
    <name evidence="18" type="ORF">FH759_05740</name>
</gene>
<dbReference type="UniPathway" id="UPA00659"/>
<comment type="catalytic activity">
    <reaction evidence="14">
        <text>a (3S)-3-hydroxyacyl-CoA + NAD(+) = a 3-oxoacyl-CoA + NADH + H(+)</text>
        <dbReference type="Rhea" id="RHEA:22432"/>
        <dbReference type="ChEBI" id="CHEBI:15378"/>
        <dbReference type="ChEBI" id="CHEBI:57318"/>
        <dbReference type="ChEBI" id="CHEBI:57540"/>
        <dbReference type="ChEBI" id="CHEBI:57945"/>
        <dbReference type="ChEBI" id="CHEBI:90726"/>
        <dbReference type="EC" id="1.1.1.35"/>
    </reaction>
</comment>
<evidence type="ECO:0000256" key="2">
    <source>
        <dbReference type="ARBA" id="ARBA00005005"/>
    </source>
</evidence>
<evidence type="ECO:0000256" key="15">
    <source>
        <dbReference type="RuleBase" id="RU003707"/>
    </source>
</evidence>
<dbReference type="Pfam" id="PF02737">
    <property type="entry name" value="3HCDH_N"/>
    <property type="match status" value="1"/>
</dbReference>
<dbReference type="GO" id="GO:0070403">
    <property type="term" value="F:NAD+ binding"/>
    <property type="evidence" value="ECO:0007669"/>
    <property type="project" value="InterPro"/>
</dbReference>
<dbReference type="EMBL" id="VENJ01000006">
    <property type="protein sequence ID" value="MTJ04184.1"/>
    <property type="molecule type" value="Genomic_DNA"/>
</dbReference>
<organism evidence="18 19">
    <name type="scientific">Sediminimonas qiaohouensis</name>
    <dbReference type="NCBI Taxonomy" id="552061"/>
    <lineage>
        <taxon>Bacteria</taxon>
        <taxon>Pseudomonadati</taxon>
        <taxon>Pseudomonadota</taxon>
        <taxon>Alphaproteobacteria</taxon>
        <taxon>Rhodobacterales</taxon>
        <taxon>Roseobacteraceae</taxon>
        <taxon>Sediminimonas</taxon>
    </lineage>
</organism>
<comment type="subunit">
    <text evidence="4">Monomer.</text>
</comment>
<sequence length="704" mass="74054">MARNAVSSSLTGDGVAVLRLSRPPRNSLTRTALSELSEVLDSAIADASVHAIVLCGDARVFSIGLDLDDMEELGPALAAQAGGICETLDQAGKPVVAALSGHATGAGLELALAAHARVARRGTRAGFPEIARGLLPAAGGTQRLPRLIGARAALDLLIGGRVMAVQTEPMAKLFTQIVDNDPEGAAEQVALDMAQSGALWLGARARVAGEEDPAAYARAIADRRAELSKAPEGPWRMIAEQIARCVEAAQLLPFEAGLEFERAAFEEVLETDGSDGLRHAYLAERCAARMPDAAKSAHASSIETVGVVGGGPTAAGVALCCLDAGVPVVQFDRVASGVEDARKRIASVYDTAVSEGRLTAEMRATRLGLWTGTAHLPDLGRAQLIVEAVADNLETKQRVFGALEHVAPQGAILASHSMIHPISEIAGSTSRPEDVVGLFFHGPAHHARLAEVIPGPDTDDATVATLAAFVRGRLGRLGVWSGTGRGPMSEPLLTALRTAAWHMVEQGVPPDHVDAALRRHGMIRGVFEAMDRVGLDVVLKRLSAQAGRADLTHGLRSCLARLTEAERRGARVGAGFYQWSEGTPHPDDAAIDFMFEGVGRPPSDAPLPKARQIWLRLLAVMANAGARLLRDGGALRPSDIDAVMVDGAGFPRWRGGPMHAAERAGLVQIVKVLKEQADTLPELYTPDALFADLIKTGGRLSVMT</sequence>
<evidence type="ECO:0000313" key="18">
    <source>
        <dbReference type="EMBL" id="MTJ04184.1"/>
    </source>
</evidence>
<dbReference type="AlphaFoldDB" id="A0A7C9HAK0"/>
<dbReference type="PANTHER" id="PTHR23309">
    <property type="entry name" value="3-HYDROXYACYL-COA DEHYROGENASE"/>
    <property type="match status" value="1"/>
</dbReference>
<dbReference type="Pfam" id="PF00378">
    <property type="entry name" value="ECH_1"/>
    <property type="match status" value="1"/>
</dbReference>
<dbReference type="InterPro" id="IPR018376">
    <property type="entry name" value="Enoyl-CoA_hyd/isom_CS"/>
</dbReference>
<dbReference type="GO" id="GO:0006635">
    <property type="term" value="P:fatty acid beta-oxidation"/>
    <property type="evidence" value="ECO:0007669"/>
    <property type="project" value="UniProtKB-UniPathway"/>
</dbReference>
<evidence type="ECO:0000256" key="4">
    <source>
        <dbReference type="ARBA" id="ARBA00011245"/>
    </source>
</evidence>
<evidence type="ECO:0000259" key="17">
    <source>
        <dbReference type="Pfam" id="PF02737"/>
    </source>
</evidence>
<comment type="caution">
    <text evidence="18">The sequence shown here is derived from an EMBL/GenBank/DDBJ whole genome shotgun (WGS) entry which is preliminary data.</text>
</comment>
<keyword evidence="12" id="KW-0456">Lyase</keyword>
<evidence type="ECO:0000259" key="16">
    <source>
        <dbReference type="Pfam" id="PF00725"/>
    </source>
</evidence>
<protein>
    <recommendedName>
        <fullName evidence="20">3-hydroxyacyl-CoA dehydrogenase</fullName>
    </recommendedName>
</protein>
<dbReference type="Proteomes" id="UP000483078">
    <property type="component" value="Unassembled WGS sequence"/>
</dbReference>
<feature type="domain" description="3-hydroxyacyl-CoA dehydrogenase NAD binding" evidence="17">
    <location>
        <begin position="304"/>
        <end position="472"/>
    </location>
</feature>
<keyword evidence="9" id="KW-0443">Lipid metabolism</keyword>
<accession>A0A7C9HAK0</accession>
<keyword evidence="7" id="KW-0560">Oxidoreductase</keyword>
<dbReference type="InterPro" id="IPR008927">
    <property type="entry name" value="6-PGluconate_DH-like_C_sf"/>
</dbReference>
<comment type="subcellular location">
    <subcellularLocation>
        <location evidence="1">Peroxisome</location>
    </subcellularLocation>
</comment>
<dbReference type="GO" id="GO:0004300">
    <property type="term" value="F:enoyl-CoA hydratase activity"/>
    <property type="evidence" value="ECO:0007669"/>
    <property type="project" value="UniProtKB-ARBA"/>
</dbReference>
<keyword evidence="8" id="KW-0520">NAD</keyword>
<feature type="domain" description="3-hydroxyacyl-CoA dehydrogenase C-terminal" evidence="16">
    <location>
        <begin position="616"/>
        <end position="697"/>
    </location>
</feature>
<evidence type="ECO:0000256" key="3">
    <source>
        <dbReference type="ARBA" id="ARBA00008750"/>
    </source>
</evidence>
<keyword evidence="5" id="KW-0276">Fatty acid metabolism</keyword>
<dbReference type="InterPro" id="IPR036291">
    <property type="entry name" value="NAD(P)-bd_dom_sf"/>
</dbReference>
<dbReference type="InterPro" id="IPR029045">
    <property type="entry name" value="ClpP/crotonase-like_dom_sf"/>
</dbReference>